<dbReference type="SMART" id="SM00530">
    <property type="entry name" value="HTH_XRE"/>
    <property type="match status" value="1"/>
</dbReference>
<gene>
    <name evidence="4" type="ORF">FKG95_24725</name>
</gene>
<keyword evidence="2" id="KW-0472">Membrane</keyword>
<proteinExistence type="predicted"/>
<dbReference type="Pfam" id="PF13464">
    <property type="entry name" value="RodZ_C"/>
    <property type="match status" value="1"/>
</dbReference>
<feature type="compositionally biased region" description="Low complexity" evidence="1">
    <location>
        <begin position="236"/>
        <end position="295"/>
    </location>
</feature>
<keyword evidence="5" id="KW-1185">Reference proteome</keyword>
<accession>A0A545T7Q5</accession>
<evidence type="ECO:0000313" key="4">
    <source>
        <dbReference type="EMBL" id="TQV73228.1"/>
    </source>
</evidence>
<keyword evidence="2" id="KW-1133">Transmembrane helix</keyword>
<keyword evidence="2" id="KW-0812">Transmembrane</keyword>
<dbReference type="InterPro" id="IPR001387">
    <property type="entry name" value="Cro/C1-type_HTH"/>
</dbReference>
<dbReference type="EMBL" id="VHSH01000011">
    <property type="protein sequence ID" value="TQV73228.1"/>
    <property type="molecule type" value="Genomic_DNA"/>
</dbReference>
<evidence type="ECO:0000256" key="1">
    <source>
        <dbReference type="SAM" id="MobiDB-lite"/>
    </source>
</evidence>
<dbReference type="OrthoDB" id="9790252at2"/>
<evidence type="ECO:0000313" key="5">
    <source>
        <dbReference type="Proteomes" id="UP000315252"/>
    </source>
</evidence>
<dbReference type="CDD" id="cd00093">
    <property type="entry name" value="HTH_XRE"/>
    <property type="match status" value="1"/>
</dbReference>
<organism evidence="4 5">
    <name type="scientific">Denitrobaculum tricleocarpae</name>
    <dbReference type="NCBI Taxonomy" id="2591009"/>
    <lineage>
        <taxon>Bacteria</taxon>
        <taxon>Pseudomonadati</taxon>
        <taxon>Pseudomonadota</taxon>
        <taxon>Alphaproteobacteria</taxon>
        <taxon>Rhodospirillales</taxon>
        <taxon>Rhodospirillaceae</taxon>
        <taxon>Denitrobaculum</taxon>
    </lineage>
</organism>
<dbReference type="AlphaFoldDB" id="A0A545T7Q5"/>
<comment type="caution">
    <text evidence="4">The sequence shown here is derived from an EMBL/GenBank/DDBJ whole genome shotgun (WGS) entry which is preliminary data.</text>
</comment>
<name>A0A545T7Q5_9PROT</name>
<feature type="transmembrane region" description="Helical" evidence="2">
    <location>
        <begin position="125"/>
        <end position="144"/>
    </location>
</feature>
<dbReference type="Pfam" id="PF13413">
    <property type="entry name" value="HTH_25"/>
    <property type="match status" value="1"/>
</dbReference>
<dbReference type="InterPro" id="IPR025194">
    <property type="entry name" value="RodZ-like_C"/>
</dbReference>
<sequence>MNPVVKPKKDNQEPILNAGETSLAAPEPVSSLLRRHRKQTGQDLKTVAQALRIRYVYLEAIEQGRYDALPGSTYALGFIKTYAEYLDLDEEEIVQRFREDVDGLDDQTQLVFPSPVPEGKVPGGAILLVALIMGALAYGGWYGLSSRDSRLVDFIPALPDRLQALFQDESAEPESAIATVENTPAEAPVAENKSEENASGESAAESGTGGAPAAAESAVAAVATAQPSAPAPSPEPSQTSQTAAPAATPAPAATTSEPSSTQTTASIAAVPAAPAQTQAQAPAQTQAQSQPATAAGSTVPQTGTTVISSETVTSLSSSETEIPAAPAAPIPTQTVSVPDATQPQVYGEDNADARIILRATQDAWVQVRDRSDELLLTRVLREGDVYRVPNEEGLTLLTGNAGGIEVLVDGTLMAPLGPVGSVRRDLALDPQVLLAGATQQ</sequence>
<dbReference type="PANTHER" id="PTHR34475">
    <property type="match status" value="1"/>
</dbReference>
<dbReference type="Gene3D" id="1.10.260.40">
    <property type="entry name" value="lambda repressor-like DNA-binding domains"/>
    <property type="match status" value="1"/>
</dbReference>
<dbReference type="GO" id="GO:0003677">
    <property type="term" value="F:DNA binding"/>
    <property type="evidence" value="ECO:0007669"/>
    <property type="project" value="InterPro"/>
</dbReference>
<evidence type="ECO:0000259" key="3">
    <source>
        <dbReference type="SMART" id="SM00530"/>
    </source>
</evidence>
<dbReference type="Proteomes" id="UP000315252">
    <property type="component" value="Unassembled WGS sequence"/>
</dbReference>
<feature type="region of interest" description="Disordered" evidence="1">
    <location>
        <begin position="173"/>
        <end position="337"/>
    </location>
</feature>
<feature type="compositionally biased region" description="Low complexity" evidence="1">
    <location>
        <begin position="199"/>
        <end position="228"/>
    </location>
</feature>
<dbReference type="PANTHER" id="PTHR34475:SF1">
    <property type="entry name" value="CYTOSKELETON PROTEIN RODZ"/>
    <property type="match status" value="1"/>
</dbReference>
<reference evidence="4 5" key="1">
    <citation type="submission" date="2019-06" db="EMBL/GenBank/DDBJ databases">
        <title>Whole genome sequence for Rhodospirillaceae sp. R148.</title>
        <authorList>
            <person name="Wang G."/>
        </authorList>
    </citation>
    <scope>NUCLEOTIDE SEQUENCE [LARGE SCALE GENOMIC DNA]</scope>
    <source>
        <strain evidence="4 5">R148</strain>
    </source>
</reference>
<feature type="domain" description="HTH cro/C1-type" evidence="3">
    <location>
        <begin position="32"/>
        <end position="93"/>
    </location>
</feature>
<dbReference type="InterPro" id="IPR050400">
    <property type="entry name" value="Bact_Cytoskel_RodZ"/>
</dbReference>
<feature type="compositionally biased region" description="Low complexity" evidence="1">
    <location>
        <begin position="302"/>
        <end position="331"/>
    </location>
</feature>
<dbReference type="InterPro" id="IPR010982">
    <property type="entry name" value="Lambda_DNA-bd_dom_sf"/>
</dbReference>
<evidence type="ECO:0000256" key="2">
    <source>
        <dbReference type="SAM" id="Phobius"/>
    </source>
</evidence>
<protein>
    <submittedName>
        <fullName evidence="4">Helix-turn-helix domain-containing protein</fullName>
    </submittedName>
</protein>